<evidence type="ECO:0000256" key="1">
    <source>
        <dbReference type="SAM" id="Phobius"/>
    </source>
</evidence>
<dbReference type="VEuPathDB" id="FungiDB:MFRU_028g01240"/>
<dbReference type="EMBL" id="VICG01000006">
    <property type="protein sequence ID" value="KAA8571124.1"/>
    <property type="molecule type" value="Genomic_DNA"/>
</dbReference>
<keyword evidence="4" id="KW-1185">Reference proteome</keyword>
<keyword evidence="1" id="KW-0812">Transmembrane</keyword>
<feature type="domain" description="N-acetyltransferase" evidence="2">
    <location>
        <begin position="211"/>
        <end position="296"/>
    </location>
</feature>
<dbReference type="GO" id="GO:0016747">
    <property type="term" value="F:acyltransferase activity, transferring groups other than amino-acyl groups"/>
    <property type="evidence" value="ECO:0007669"/>
    <property type="project" value="InterPro"/>
</dbReference>
<evidence type="ECO:0000313" key="4">
    <source>
        <dbReference type="Proteomes" id="UP000322873"/>
    </source>
</evidence>
<feature type="transmembrane region" description="Helical" evidence="1">
    <location>
        <begin position="143"/>
        <end position="165"/>
    </location>
</feature>
<evidence type="ECO:0000259" key="2">
    <source>
        <dbReference type="Pfam" id="PF00583"/>
    </source>
</evidence>
<reference evidence="3 4" key="1">
    <citation type="submission" date="2019-06" db="EMBL/GenBank/DDBJ databases">
        <title>Genome Sequence of the Brown Rot Fungal Pathogen Monilinia fructicola.</title>
        <authorList>
            <person name="De Miccolis Angelini R.M."/>
            <person name="Landi L."/>
            <person name="Abate D."/>
            <person name="Pollastro S."/>
            <person name="Romanazzi G."/>
            <person name="Faretra F."/>
        </authorList>
    </citation>
    <scope>NUCLEOTIDE SEQUENCE [LARGE SCALE GENOMIC DNA]</scope>
    <source>
        <strain evidence="3 4">Mfrc123</strain>
    </source>
</reference>
<dbReference type="Pfam" id="PF00583">
    <property type="entry name" value="Acetyltransf_1"/>
    <property type="match status" value="1"/>
</dbReference>
<feature type="transmembrane region" description="Helical" evidence="1">
    <location>
        <begin position="346"/>
        <end position="365"/>
    </location>
</feature>
<sequence>MPIPRGLDLRRAQYGGGTTLTTSSHHHNLTAANIVVDKMNAVPGFLASAAFFTFLRANLVLPPSTLNSTSSTPILDAASSQTLPSLRASSSLATMSSNIDDDIIVHDPLDGVPSLTTTALHAEDDKIKALKLVADSIAQQRQIAAQAIIFHPLTLTLYALVLGIVTKWQYTDTSDLGLLGTTLAGVTMACLVAVRAATAGYVHAAEELNWNFAKNDEGEEDVIIGSRYGDEIIGALILRIERAPHLNGSPRRGKSGKKGGKGVVRAWTTKVRYRGTGVGTEMLEQAVRETRGKLGNSAEVGFAKEHANAKMILPEMFNGEFRRRERRAAGALEAQYGIRWDWSIDLMIYIMLSWAAILDGGFGLGSRFRIPYRTRGSILWSGIGAPNHKLLFACLRTLHLGKTSHLQCRSMTLIDTEWSRL</sequence>
<evidence type="ECO:0000313" key="3">
    <source>
        <dbReference type="EMBL" id="KAA8571124.1"/>
    </source>
</evidence>
<accession>A0A5M9JNP8</accession>
<organism evidence="3 4">
    <name type="scientific">Monilinia fructicola</name>
    <name type="common">Brown rot fungus</name>
    <name type="synonym">Ciboria fructicola</name>
    <dbReference type="NCBI Taxonomy" id="38448"/>
    <lineage>
        <taxon>Eukaryota</taxon>
        <taxon>Fungi</taxon>
        <taxon>Dikarya</taxon>
        <taxon>Ascomycota</taxon>
        <taxon>Pezizomycotina</taxon>
        <taxon>Leotiomycetes</taxon>
        <taxon>Helotiales</taxon>
        <taxon>Sclerotiniaceae</taxon>
        <taxon>Monilinia</taxon>
    </lineage>
</organism>
<dbReference type="AlphaFoldDB" id="A0A5M9JNP8"/>
<proteinExistence type="predicted"/>
<keyword evidence="1" id="KW-0472">Membrane</keyword>
<dbReference type="Proteomes" id="UP000322873">
    <property type="component" value="Unassembled WGS sequence"/>
</dbReference>
<gene>
    <name evidence="3" type="ORF">EYC84_000470</name>
</gene>
<dbReference type="InterPro" id="IPR000182">
    <property type="entry name" value="GNAT_dom"/>
</dbReference>
<protein>
    <recommendedName>
        <fullName evidence="2">N-acetyltransferase domain-containing protein</fullName>
    </recommendedName>
</protein>
<keyword evidence="1" id="KW-1133">Transmembrane helix</keyword>
<feature type="transmembrane region" description="Helical" evidence="1">
    <location>
        <begin position="177"/>
        <end position="202"/>
    </location>
</feature>
<comment type="caution">
    <text evidence="3">The sequence shown here is derived from an EMBL/GenBank/DDBJ whole genome shotgun (WGS) entry which is preliminary data.</text>
</comment>
<name>A0A5M9JNP8_MONFR</name>